<keyword evidence="2" id="KW-1185">Reference proteome</keyword>
<dbReference type="AlphaFoldDB" id="A0A1I8H1Y7"/>
<organism evidence="2 3">
    <name type="scientific">Macrostomum lignano</name>
    <dbReference type="NCBI Taxonomy" id="282301"/>
    <lineage>
        <taxon>Eukaryota</taxon>
        <taxon>Metazoa</taxon>
        <taxon>Spiralia</taxon>
        <taxon>Lophotrochozoa</taxon>
        <taxon>Platyhelminthes</taxon>
        <taxon>Rhabditophora</taxon>
        <taxon>Macrostomorpha</taxon>
        <taxon>Macrostomida</taxon>
        <taxon>Macrostomidae</taxon>
        <taxon>Macrostomum</taxon>
    </lineage>
</organism>
<feature type="chain" id="PRO_5009845709" evidence="1">
    <location>
        <begin position="21"/>
        <end position="204"/>
    </location>
</feature>
<evidence type="ECO:0000313" key="4">
    <source>
        <dbReference type="WBParaSite" id="maker-uti_cns_0046433-snap-gene-0.7-mRNA-1"/>
    </source>
</evidence>
<accession>A0A1I8H1Y7</accession>
<reference evidence="3 4" key="1">
    <citation type="submission" date="2016-11" db="UniProtKB">
        <authorList>
            <consortium name="WormBaseParasite"/>
        </authorList>
    </citation>
    <scope>IDENTIFICATION</scope>
</reference>
<evidence type="ECO:0000313" key="2">
    <source>
        <dbReference type="Proteomes" id="UP000095280"/>
    </source>
</evidence>
<name>A0A1I8H1Y7_9PLAT</name>
<dbReference type="WBParaSite" id="maker-uti_cns_0004112-snap-gene-0.5-mRNA-1">
    <property type="protein sequence ID" value="maker-uti_cns_0004112-snap-gene-0.5-mRNA-1"/>
    <property type="gene ID" value="maker-uti_cns_0004112-snap-gene-0.5"/>
</dbReference>
<proteinExistence type="predicted"/>
<protein>
    <submittedName>
        <fullName evidence="3 4">Dirigent protein</fullName>
    </submittedName>
</protein>
<evidence type="ECO:0000256" key="1">
    <source>
        <dbReference type="SAM" id="SignalP"/>
    </source>
</evidence>
<dbReference type="Proteomes" id="UP000095280">
    <property type="component" value="Unplaced"/>
</dbReference>
<evidence type="ECO:0000313" key="3">
    <source>
        <dbReference type="WBParaSite" id="maker-uti_cns_0004112-snap-gene-0.5-mRNA-1"/>
    </source>
</evidence>
<sequence length="204" mass="21782">MKNVCVFIILIAVCVHQVSSNSASYISDEAGIVLDLATSSNITNDTNTRNEVECMVRCRLQACAAATFVKRVSTCQLLVIYDANLQNPGLMSTHVARVMQPEAGDQFWKMKDFDSHVISRKINNFTTVFKNSSTGSVGSIRNWTIGVTGCYLIEGLGAGGGGYELDKSHSRGAKISGLFNFSMGSELSIVVGQLGGNGSNRAGA</sequence>
<feature type="signal peptide" evidence="1">
    <location>
        <begin position="1"/>
        <end position="20"/>
    </location>
</feature>
<keyword evidence="1" id="KW-0732">Signal</keyword>
<dbReference type="WBParaSite" id="maker-uti_cns_0046433-snap-gene-0.7-mRNA-1">
    <property type="protein sequence ID" value="maker-uti_cns_0046433-snap-gene-0.7-mRNA-1"/>
    <property type="gene ID" value="maker-uti_cns_0046433-snap-gene-0.7"/>
</dbReference>